<evidence type="ECO:0000259" key="1">
    <source>
        <dbReference type="Pfam" id="PF10551"/>
    </source>
</evidence>
<protein>
    <recommendedName>
        <fullName evidence="1">MULE transposase domain-containing protein</fullName>
    </recommendedName>
</protein>
<evidence type="ECO:0000313" key="2">
    <source>
        <dbReference type="EMBL" id="KAK0580747.1"/>
    </source>
</evidence>
<dbReference type="Pfam" id="PF10551">
    <property type="entry name" value="MULE"/>
    <property type="match status" value="1"/>
</dbReference>
<sequence length="213" mass="24644">MMDSQGGIRQTQHKHSIRSTLQMTVTTTAIVNFMCRLQRVMPPVMFDYNLVQPTDDLLHSEFLSLKATDIMWKEFISVTDAEEFYKKYSYCMGFSMHKDRVSRDTHGLIKIRRWTTIFGFGLLVDETVETYTWILQTFLEAMHGKCPISVVTDGDRAMGKAISLVMPAAVHRLCSWHLERNVQTNVGDSGFTQAFTHCMLTYMTESEFETQWL</sequence>
<reference evidence="2" key="1">
    <citation type="journal article" date="2022" name="Plant J.">
        <title>Strategies of tolerance reflected in two North American maple genomes.</title>
        <authorList>
            <person name="McEvoy S.L."/>
            <person name="Sezen U.U."/>
            <person name="Trouern-Trend A."/>
            <person name="McMahon S.M."/>
            <person name="Schaberg P.G."/>
            <person name="Yang J."/>
            <person name="Wegrzyn J.L."/>
            <person name="Swenson N.G."/>
        </authorList>
    </citation>
    <scope>NUCLEOTIDE SEQUENCE</scope>
    <source>
        <strain evidence="2">NS2018</strain>
    </source>
</reference>
<dbReference type="PANTHER" id="PTHR47718:SF17">
    <property type="entry name" value="PROTEIN FAR1-RELATED SEQUENCE 5-LIKE"/>
    <property type="match status" value="1"/>
</dbReference>
<dbReference type="EMBL" id="JAUESC010000384">
    <property type="protein sequence ID" value="KAK0580747.1"/>
    <property type="molecule type" value="Genomic_DNA"/>
</dbReference>
<dbReference type="PANTHER" id="PTHR47718">
    <property type="entry name" value="OS01G0519700 PROTEIN"/>
    <property type="match status" value="1"/>
</dbReference>
<dbReference type="Proteomes" id="UP001168877">
    <property type="component" value="Unassembled WGS sequence"/>
</dbReference>
<evidence type="ECO:0000313" key="3">
    <source>
        <dbReference type="Proteomes" id="UP001168877"/>
    </source>
</evidence>
<accession>A0AA39RUY1</accession>
<name>A0AA39RUY1_ACESA</name>
<gene>
    <name evidence="2" type="ORF">LWI29_005756</name>
</gene>
<dbReference type="AlphaFoldDB" id="A0AA39RUY1"/>
<proteinExistence type="predicted"/>
<reference evidence="2" key="2">
    <citation type="submission" date="2023-06" db="EMBL/GenBank/DDBJ databases">
        <authorList>
            <person name="Swenson N.G."/>
            <person name="Wegrzyn J.L."/>
            <person name="Mcevoy S.L."/>
        </authorList>
    </citation>
    <scope>NUCLEOTIDE SEQUENCE</scope>
    <source>
        <strain evidence="2">NS2018</strain>
        <tissue evidence="2">Leaf</tissue>
    </source>
</reference>
<comment type="caution">
    <text evidence="2">The sequence shown here is derived from an EMBL/GenBank/DDBJ whole genome shotgun (WGS) entry which is preliminary data.</text>
</comment>
<feature type="domain" description="MULE transposase" evidence="1">
    <location>
        <begin position="115"/>
        <end position="180"/>
    </location>
</feature>
<dbReference type="InterPro" id="IPR018289">
    <property type="entry name" value="MULE_transposase_dom"/>
</dbReference>
<keyword evidence="3" id="KW-1185">Reference proteome</keyword>
<organism evidence="2 3">
    <name type="scientific">Acer saccharum</name>
    <name type="common">Sugar maple</name>
    <dbReference type="NCBI Taxonomy" id="4024"/>
    <lineage>
        <taxon>Eukaryota</taxon>
        <taxon>Viridiplantae</taxon>
        <taxon>Streptophyta</taxon>
        <taxon>Embryophyta</taxon>
        <taxon>Tracheophyta</taxon>
        <taxon>Spermatophyta</taxon>
        <taxon>Magnoliopsida</taxon>
        <taxon>eudicotyledons</taxon>
        <taxon>Gunneridae</taxon>
        <taxon>Pentapetalae</taxon>
        <taxon>rosids</taxon>
        <taxon>malvids</taxon>
        <taxon>Sapindales</taxon>
        <taxon>Sapindaceae</taxon>
        <taxon>Hippocastanoideae</taxon>
        <taxon>Acereae</taxon>
        <taxon>Acer</taxon>
    </lineage>
</organism>